<gene>
    <name evidence="4" type="primary">raiA</name>
    <name evidence="2" type="synonym">hpf</name>
    <name evidence="4" type="ORF">RDV89_17640</name>
</gene>
<dbReference type="InterPro" id="IPR038416">
    <property type="entry name" value="Ribosom_S30AE_C_sf"/>
</dbReference>
<name>A0ABU3Q0E8_9ACTN</name>
<comment type="caution">
    <text evidence="4">The sequence shown here is derived from an EMBL/GenBank/DDBJ whole genome shotgun (WGS) entry which is preliminary data.</text>
</comment>
<sequence length="230" mass="25124">MDIVVTGRHCEVSEGFRSHVEEKLARLEKHDHRIIRMQVEVSTEKNPRQADRSVRVQLTAFSKGPVVRAEAAADHKMGALDLAVDKMASQMRRASDRRRIHRGRHVPTSVAQALAGTPSVEQLAAEVGGAAPEQVDGQRQAGPIAVDGDGPLVVREKVHPAEPMTLDQALYEMELVGHDFFLFVDKANDRPAVVYRRRGYDYGVIALDLGREIEDGVSPAVAGAARPADG</sequence>
<comment type="similarity">
    <text evidence="2">Belongs to the HPF/YfiA ribosome-associated protein family. Long HPF subfamily.</text>
</comment>
<dbReference type="PANTHER" id="PTHR33231:SF1">
    <property type="entry name" value="30S RIBOSOMAL PROTEIN"/>
    <property type="match status" value="1"/>
</dbReference>
<keyword evidence="1 2" id="KW-0810">Translation regulation</keyword>
<dbReference type="SUPFAM" id="SSF69754">
    <property type="entry name" value="Ribosome binding protein Y (YfiA homologue)"/>
    <property type="match status" value="1"/>
</dbReference>
<dbReference type="InterPro" id="IPR003489">
    <property type="entry name" value="RHF/RaiA"/>
</dbReference>
<organism evidence="4 5">
    <name type="scientific">Nocardioides imazamoxiresistens</name>
    <dbReference type="NCBI Taxonomy" id="3231893"/>
    <lineage>
        <taxon>Bacteria</taxon>
        <taxon>Bacillati</taxon>
        <taxon>Actinomycetota</taxon>
        <taxon>Actinomycetes</taxon>
        <taxon>Propionibacteriales</taxon>
        <taxon>Nocardioidaceae</taxon>
        <taxon>Nocardioides</taxon>
    </lineage>
</organism>
<dbReference type="EMBL" id="JAVYII010000009">
    <property type="protein sequence ID" value="MDT9594916.1"/>
    <property type="molecule type" value="Genomic_DNA"/>
</dbReference>
<dbReference type="InterPro" id="IPR036567">
    <property type="entry name" value="RHF-like"/>
</dbReference>
<evidence type="ECO:0000256" key="1">
    <source>
        <dbReference type="ARBA" id="ARBA00022845"/>
    </source>
</evidence>
<protein>
    <recommendedName>
        <fullName evidence="2">Ribosome hibernation promoting factor</fullName>
        <shortName evidence="2">HPF</shortName>
    </recommendedName>
</protein>
<comment type="subcellular location">
    <subcellularLocation>
        <location evidence="2">Cytoplasm</location>
    </subcellularLocation>
</comment>
<proteinExistence type="inferred from homology"/>
<dbReference type="CDD" id="cd00552">
    <property type="entry name" value="RaiA"/>
    <property type="match status" value="1"/>
</dbReference>
<comment type="subunit">
    <text evidence="2">Interacts with 100S ribosomes.</text>
</comment>
<reference evidence="4 5" key="1">
    <citation type="submission" date="2023-08" db="EMBL/GenBank/DDBJ databases">
        <title>Nocardioides seae sp. nov., a bacterium isolated from a soil.</title>
        <authorList>
            <person name="Wang X."/>
        </authorList>
    </citation>
    <scope>NUCLEOTIDE SEQUENCE [LARGE SCALE GENOMIC DNA]</scope>
    <source>
        <strain evidence="4 5">YZH12</strain>
    </source>
</reference>
<evidence type="ECO:0000259" key="3">
    <source>
        <dbReference type="Pfam" id="PF16321"/>
    </source>
</evidence>
<dbReference type="RefSeq" id="WP_315735166.1">
    <property type="nucleotide sequence ID" value="NZ_JAVYII010000009.1"/>
</dbReference>
<dbReference type="InterPro" id="IPR034694">
    <property type="entry name" value="HPF_long/plastid"/>
</dbReference>
<dbReference type="InterPro" id="IPR032528">
    <property type="entry name" value="Ribosom_S30AE_C"/>
</dbReference>
<dbReference type="Gene3D" id="3.30.160.100">
    <property type="entry name" value="Ribosome hibernation promotion factor-like"/>
    <property type="match status" value="1"/>
</dbReference>
<dbReference type="InterPro" id="IPR050574">
    <property type="entry name" value="HPF/YfiA_ribosome-assoc"/>
</dbReference>
<evidence type="ECO:0000256" key="2">
    <source>
        <dbReference type="HAMAP-Rule" id="MF_00839"/>
    </source>
</evidence>
<dbReference type="Pfam" id="PF02482">
    <property type="entry name" value="Ribosomal_S30AE"/>
    <property type="match status" value="1"/>
</dbReference>
<dbReference type="Pfam" id="PF16321">
    <property type="entry name" value="Ribosom_S30AE_C"/>
    <property type="match status" value="1"/>
</dbReference>
<dbReference type="Proteomes" id="UP001268542">
    <property type="component" value="Unassembled WGS sequence"/>
</dbReference>
<dbReference type="Gene3D" id="3.30.505.50">
    <property type="entry name" value="Sigma 54 modulation/S30EA ribosomal protein, C-terminal domain"/>
    <property type="match status" value="1"/>
</dbReference>
<comment type="function">
    <text evidence="2">Required for dimerization of active 70S ribosomes into 100S ribosomes in stationary phase; 100S ribosomes are translationally inactive and sometimes present during exponential growth.</text>
</comment>
<keyword evidence="2" id="KW-0963">Cytoplasm</keyword>
<dbReference type="HAMAP" id="MF_00839">
    <property type="entry name" value="HPF"/>
    <property type="match status" value="1"/>
</dbReference>
<dbReference type="PANTHER" id="PTHR33231">
    <property type="entry name" value="30S RIBOSOMAL PROTEIN"/>
    <property type="match status" value="1"/>
</dbReference>
<feature type="domain" description="Sigma 54 modulation/S30EA ribosomal protein C-terminal" evidence="3">
    <location>
        <begin position="151"/>
        <end position="204"/>
    </location>
</feature>
<dbReference type="NCBIfam" id="TIGR00741">
    <property type="entry name" value="yfiA"/>
    <property type="match status" value="1"/>
</dbReference>
<evidence type="ECO:0000313" key="4">
    <source>
        <dbReference type="EMBL" id="MDT9594916.1"/>
    </source>
</evidence>
<evidence type="ECO:0000313" key="5">
    <source>
        <dbReference type="Proteomes" id="UP001268542"/>
    </source>
</evidence>
<accession>A0ABU3Q0E8</accession>
<keyword evidence="5" id="KW-1185">Reference proteome</keyword>